<comment type="caution">
    <text evidence="2">The sequence shown here is derived from an EMBL/GenBank/DDBJ whole genome shotgun (WGS) entry which is preliminary data.</text>
</comment>
<feature type="region of interest" description="Disordered" evidence="1">
    <location>
        <begin position="212"/>
        <end position="239"/>
    </location>
</feature>
<name>A0A9P8ACZ6_9AGAR</name>
<organism evidence="2 3">
    <name type="scientific">Marasmius oreades</name>
    <name type="common">fairy-ring Marasmius</name>
    <dbReference type="NCBI Taxonomy" id="181124"/>
    <lineage>
        <taxon>Eukaryota</taxon>
        <taxon>Fungi</taxon>
        <taxon>Dikarya</taxon>
        <taxon>Basidiomycota</taxon>
        <taxon>Agaricomycotina</taxon>
        <taxon>Agaricomycetes</taxon>
        <taxon>Agaricomycetidae</taxon>
        <taxon>Agaricales</taxon>
        <taxon>Marasmiineae</taxon>
        <taxon>Marasmiaceae</taxon>
        <taxon>Marasmius</taxon>
    </lineage>
</organism>
<dbReference type="Proteomes" id="UP001049176">
    <property type="component" value="Chromosome 2"/>
</dbReference>
<dbReference type="GeneID" id="66073673"/>
<reference evidence="2" key="1">
    <citation type="journal article" date="2021" name="Genome Biol. Evol.">
        <title>The assembled and annotated genome of the fairy-ring fungus Marasmius oreades.</title>
        <authorList>
            <person name="Hiltunen M."/>
            <person name="Ament-Velasquez S.L."/>
            <person name="Johannesson H."/>
        </authorList>
    </citation>
    <scope>NUCLEOTIDE SEQUENCE</scope>
    <source>
        <strain evidence="2">03SP1</strain>
    </source>
</reference>
<evidence type="ECO:0000313" key="3">
    <source>
        <dbReference type="Proteomes" id="UP001049176"/>
    </source>
</evidence>
<dbReference type="OrthoDB" id="3242721at2759"/>
<proteinExistence type="predicted"/>
<dbReference type="EMBL" id="CM032182">
    <property type="protein sequence ID" value="KAG7097226.1"/>
    <property type="molecule type" value="Genomic_DNA"/>
</dbReference>
<dbReference type="RefSeq" id="XP_043013696.1">
    <property type="nucleotide sequence ID" value="XM_043149094.1"/>
</dbReference>
<feature type="compositionally biased region" description="Polar residues" evidence="1">
    <location>
        <begin position="212"/>
        <end position="224"/>
    </location>
</feature>
<evidence type="ECO:0000256" key="1">
    <source>
        <dbReference type="SAM" id="MobiDB-lite"/>
    </source>
</evidence>
<dbReference type="KEGG" id="more:E1B28_004597"/>
<keyword evidence="3" id="KW-1185">Reference proteome</keyword>
<sequence length="239" mass="26159">MTFHGNDTPVLVAPRPVRITAGTPSFHSLVGRAQPVRLVSAPENLEHSSLEEVKTDLLLDLSSSPLERDLSPRASPRSSLPSEALEEFLSILKPGLPGFFPPRSPIRSRRQVSLPTLPVYSHKARARLERPSSRLEELDVIRSTQSSRINRTPESTDGLDGIDIQVLEIDDAHSPFRWFTSSVLSSPVSRSNTRNPFQRHAATYTVVHGQPPSATAVSPMSPSTIPLPLPTADELVESS</sequence>
<evidence type="ECO:0000313" key="2">
    <source>
        <dbReference type="EMBL" id="KAG7097226.1"/>
    </source>
</evidence>
<accession>A0A9P8ACZ6</accession>
<protein>
    <submittedName>
        <fullName evidence="2">Uncharacterized protein</fullName>
    </submittedName>
</protein>
<dbReference type="AlphaFoldDB" id="A0A9P8ACZ6"/>
<gene>
    <name evidence="2" type="ORF">E1B28_004597</name>
</gene>